<gene>
    <name evidence="2" type="ORF">L602_001100000560</name>
</gene>
<dbReference type="OrthoDB" id="8969218at2"/>
<keyword evidence="1" id="KW-0812">Transmembrane</keyword>
<keyword evidence="1" id="KW-1133">Transmembrane helix</keyword>
<evidence type="ECO:0000313" key="3">
    <source>
        <dbReference type="Proteomes" id="UP000318141"/>
    </source>
</evidence>
<proteinExistence type="predicted"/>
<dbReference type="EMBL" id="VLJN01000003">
    <property type="protein sequence ID" value="TWG88624.1"/>
    <property type="molecule type" value="Genomic_DNA"/>
</dbReference>
<protein>
    <submittedName>
        <fullName evidence="2">Uncharacterized protein</fullName>
    </submittedName>
</protein>
<name>A0A562BTY6_9BURK</name>
<dbReference type="AlphaFoldDB" id="A0A562BTY6"/>
<comment type="caution">
    <text evidence="2">The sequence shown here is derived from an EMBL/GenBank/DDBJ whole genome shotgun (WGS) entry which is preliminary data.</text>
</comment>
<keyword evidence="3" id="KW-1185">Reference proteome</keyword>
<reference evidence="2 3" key="1">
    <citation type="submission" date="2019-07" db="EMBL/GenBank/DDBJ databases">
        <title>Genome sequencing of lignin-degrading bacterial isolates.</title>
        <authorList>
            <person name="Gladden J."/>
        </authorList>
    </citation>
    <scope>NUCLEOTIDE SEQUENCE [LARGE SCALE GENOMIC DNA]</scope>
    <source>
        <strain evidence="2 3">J11</strain>
    </source>
</reference>
<evidence type="ECO:0000256" key="1">
    <source>
        <dbReference type="SAM" id="Phobius"/>
    </source>
</evidence>
<evidence type="ECO:0000313" key="2">
    <source>
        <dbReference type="EMBL" id="TWG88624.1"/>
    </source>
</evidence>
<accession>A0A562BTY6</accession>
<feature type="transmembrane region" description="Helical" evidence="1">
    <location>
        <begin position="6"/>
        <end position="24"/>
    </location>
</feature>
<dbReference type="Gene3D" id="3.90.20.10">
    <property type="match status" value="1"/>
</dbReference>
<sequence length="90" mass="9865">MNLPAWGAGVGATLAAIFSVMTWLNAATQDKLDKGTAPLNMQISEMDKRVTGRFDSLDKLVEKGTTRLDAVEGRLGTIEMRLERIDSKLK</sequence>
<keyword evidence="1" id="KW-0472">Membrane</keyword>
<organism evidence="2 3">
    <name type="scientific">Cupriavidus gilardii J11</name>
    <dbReference type="NCBI Taxonomy" id="936133"/>
    <lineage>
        <taxon>Bacteria</taxon>
        <taxon>Pseudomonadati</taxon>
        <taxon>Pseudomonadota</taxon>
        <taxon>Betaproteobacteria</taxon>
        <taxon>Burkholderiales</taxon>
        <taxon>Burkholderiaceae</taxon>
        <taxon>Cupriavidus</taxon>
    </lineage>
</organism>
<dbReference type="Proteomes" id="UP000318141">
    <property type="component" value="Unassembled WGS sequence"/>
</dbReference>